<proteinExistence type="predicted"/>
<accession>A0AAD5LYJ7</accession>
<evidence type="ECO:0000313" key="2">
    <source>
        <dbReference type="Proteomes" id="UP001196413"/>
    </source>
</evidence>
<comment type="caution">
    <text evidence="1">The sequence shown here is derived from an EMBL/GenBank/DDBJ whole genome shotgun (WGS) entry which is preliminary data.</text>
</comment>
<dbReference type="EMBL" id="JAHQIW010000310">
    <property type="protein sequence ID" value="KAJ1347408.1"/>
    <property type="molecule type" value="Genomic_DNA"/>
</dbReference>
<sequence>MPLVLRRLRTEVVERKLKLPDCLYQLRDGVNGPSVQYAEEMLQVGQRVTHRWICEDGKNFKH</sequence>
<reference evidence="1" key="1">
    <citation type="submission" date="2021-06" db="EMBL/GenBank/DDBJ databases">
        <title>Parelaphostrongylus tenuis whole genome reference sequence.</title>
        <authorList>
            <person name="Garwood T.J."/>
            <person name="Larsen P.A."/>
            <person name="Fountain-Jones N.M."/>
            <person name="Garbe J.R."/>
            <person name="Macchietto M.G."/>
            <person name="Kania S.A."/>
            <person name="Gerhold R.W."/>
            <person name="Richards J.E."/>
            <person name="Wolf T.M."/>
        </authorList>
    </citation>
    <scope>NUCLEOTIDE SEQUENCE</scope>
    <source>
        <strain evidence="1">MNPRO001-30</strain>
        <tissue evidence="1">Meninges</tissue>
    </source>
</reference>
<keyword evidence="2" id="KW-1185">Reference proteome</keyword>
<dbReference type="Proteomes" id="UP001196413">
    <property type="component" value="Unassembled WGS sequence"/>
</dbReference>
<dbReference type="AlphaFoldDB" id="A0AAD5LYJ7"/>
<gene>
    <name evidence="1" type="ORF">KIN20_002459</name>
</gene>
<organism evidence="1 2">
    <name type="scientific">Parelaphostrongylus tenuis</name>
    <name type="common">Meningeal worm</name>
    <dbReference type="NCBI Taxonomy" id="148309"/>
    <lineage>
        <taxon>Eukaryota</taxon>
        <taxon>Metazoa</taxon>
        <taxon>Ecdysozoa</taxon>
        <taxon>Nematoda</taxon>
        <taxon>Chromadorea</taxon>
        <taxon>Rhabditida</taxon>
        <taxon>Rhabditina</taxon>
        <taxon>Rhabditomorpha</taxon>
        <taxon>Strongyloidea</taxon>
        <taxon>Metastrongylidae</taxon>
        <taxon>Parelaphostrongylus</taxon>
    </lineage>
</organism>
<evidence type="ECO:0000313" key="1">
    <source>
        <dbReference type="EMBL" id="KAJ1347408.1"/>
    </source>
</evidence>
<protein>
    <submittedName>
        <fullName evidence="1">Uncharacterized protein</fullName>
    </submittedName>
</protein>
<name>A0AAD5LYJ7_PARTN</name>